<organism evidence="3 4">
    <name type="scientific">Chelativorans composti</name>
    <dbReference type="NCBI Taxonomy" id="768533"/>
    <lineage>
        <taxon>Bacteria</taxon>
        <taxon>Pseudomonadati</taxon>
        <taxon>Pseudomonadota</taxon>
        <taxon>Alphaproteobacteria</taxon>
        <taxon>Hyphomicrobiales</taxon>
        <taxon>Phyllobacteriaceae</taxon>
        <taxon>Chelativorans</taxon>
    </lineage>
</organism>
<feature type="domain" description="HTH cro/C1-type" evidence="2">
    <location>
        <begin position="22"/>
        <end position="76"/>
    </location>
</feature>
<evidence type="ECO:0000256" key="1">
    <source>
        <dbReference type="ARBA" id="ARBA00023125"/>
    </source>
</evidence>
<dbReference type="InterPro" id="IPR010982">
    <property type="entry name" value="Lambda_DNA-bd_dom_sf"/>
</dbReference>
<dbReference type="SUPFAM" id="SSF47413">
    <property type="entry name" value="lambda repressor-like DNA-binding domains"/>
    <property type="match status" value="1"/>
</dbReference>
<evidence type="ECO:0000259" key="2">
    <source>
        <dbReference type="PROSITE" id="PS50943"/>
    </source>
</evidence>
<dbReference type="Gene3D" id="2.60.120.10">
    <property type="entry name" value="Jelly Rolls"/>
    <property type="match status" value="1"/>
</dbReference>
<dbReference type="CDD" id="cd00093">
    <property type="entry name" value="HTH_XRE"/>
    <property type="match status" value="1"/>
</dbReference>
<accession>A0ABW5DKK2</accession>
<evidence type="ECO:0000313" key="3">
    <source>
        <dbReference type="EMBL" id="MFD2260474.1"/>
    </source>
</evidence>
<dbReference type="Pfam" id="PF01381">
    <property type="entry name" value="HTH_3"/>
    <property type="match status" value="1"/>
</dbReference>
<dbReference type="SMART" id="SM00530">
    <property type="entry name" value="HTH_XRE"/>
    <property type="match status" value="1"/>
</dbReference>
<reference evidence="4" key="1">
    <citation type="journal article" date="2019" name="Int. J. Syst. Evol. Microbiol.">
        <title>The Global Catalogue of Microorganisms (GCM) 10K type strain sequencing project: providing services to taxonomists for standard genome sequencing and annotation.</title>
        <authorList>
            <consortium name="The Broad Institute Genomics Platform"/>
            <consortium name="The Broad Institute Genome Sequencing Center for Infectious Disease"/>
            <person name="Wu L."/>
            <person name="Ma J."/>
        </authorList>
    </citation>
    <scope>NUCLEOTIDE SEQUENCE [LARGE SCALE GENOMIC DNA]</scope>
    <source>
        <strain evidence="4">KCTC 23707</strain>
    </source>
</reference>
<keyword evidence="1" id="KW-0238">DNA-binding</keyword>
<dbReference type="CDD" id="cd02209">
    <property type="entry name" value="cupin_XRE_C"/>
    <property type="match status" value="1"/>
</dbReference>
<dbReference type="PROSITE" id="PS50943">
    <property type="entry name" value="HTH_CROC1"/>
    <property type="match status" value="1"/>
</dbReference>
<dbReference type="PANTHER" id="PTHR46797:SF25">
    <property type="entry name" value="TRANSCRIPTIONAL REGULATOR"/>
    <property type="match status" value="1"/>
</dbReference>
<gene>
    <name evidence="3" type="ORF">ACFSMZ_11965</name>
</gene>
<comment type="caution">
    <text evidence="3">The sequence shown here is derived from an EMBL/GenBank/DDBJ whole genome shotgun (WGS) entry which is preliminary data.</text>
</comment>
<dbReference type="InterPro" id="IPR014710">
    <property type="entry name" value="RmlC-like_jellyroll"/>
</dbReference>
<dbReference type="RefSeq" id="WP_378188607.1">
    <property type="nucleotide sequence ID" value="NZ_JBHUIR010000040.1"/>
</dbReference>
<dbReference type="Pfam" id="PF07883">
    <property type="entry name" value="Cupin_2"/>
    <property type="match status" value="1"/>
</dbReference>
<dbReference type="Proteomes" id="UP001597373">
    <property type="component" value="Unassembled WGS sequence"/>
</dbReference>
<dbReference type="Gene3D" id="1.10.260.40">
    <property type="entry name" value="lambda repressor-like DNA-binding domains"/>
    <property type="match status" value="1"/>
</dbReference>
<proteinExistence type="predicted"/>
<dbReference type="InterPro" id="IPR050807">
    <property type="entry name" value="TransReg_Diox_bact_type"/>
</dbReference>
<keyword evidence="4" id="KW-1185">Reference proteome</keyword>
<sequence>MNEPHRMKGNETTDPVPLGVRLRERRRQIGLTLKDVADGAGLSVGFISQIERGIASPSLSSLVAVTRVLGVDVGEFLSQPRIESPLTRHNERPVYAIGGNPMTYERISASFPGAVLHSVIMHEPPGHRNPPITHEGEEIMFVLEGTITVELDGEITILEKNDSIHFHSSRRHATWNHSDQPATILWVGTMDVFGEHPATNETRAAGAAAHGSDKQTKSDT</sequence>
<dbReference type="EMBL" id="JBHUIR010000040">
    <property type="protein sequence ID" value="MFD2260474.1"/>
    <property type="molecule type" value="Genomic_DNA"/>
</dbReference>
<dbReference type="InterPro" id="IPR011051">
    <property type="entry name" value="RmlC_Cupin_sf"/>
</dbReference>
<protein>
    <submittedName>
        <fullName evidence="3">Helix-turn-helix domain-containing protein</fullName>
    </submittedName>
</protein>
<dbReference type="InterPro" id="IPR013096">
    <property type="entry name" value="Cupin_2"/>
</dbReference>
<dbReference type="SUPFAM" id="SSF51182">
    <property type="entry name" value="RmlC-like cupins"/>
    <property type="match status" value="1"/>
</dbReference>
<name>A0ABW5DKK2_9HYPH</name>
<dbReference type="PANTHER" id="PTHR46797">
    <property type="entry name" value="HTH-TYPE TRANSCRIPTIONAL REGULATOR"/>
    <property type="match status" value="1"/>
</dbReference>
<dbReference type="InterPro" id="IPR001387">
    <property type="entry name" value="Cro/C1-type_HTH"/>
</dbReference>
<evidence type="ECO:0000313" key="4">
    <source>
        <dbReference type="Proteomes" id="UP001597373"/>
    </source>
</evidence>